<dbReference type="EMBL" id="CAJVPM010020909">
    <property type="protein sequence ID" value="CAG8637476.1"/>
    <property type="molecule type" value="Genomic_DNA"/>
</dbReference>
<organism evidence="1 2">
    <name type="scientific">Scutellospora calospora</name>
    <dbReference type="NCBI Taxonomy" id="85575"/>
    <lineage>
        <taxon>Eukaryota</taxon>
        <taxon>Fungi</taxon>
        <taxon>Fungi incertae sedis</taxon>
        <taxon>Mucoromycota</taxon>
        <taxon>Glomeromycotina</taxon>
        <taxon>Glomeromycetes</taxon>
        <taxon>Diversisporales</taxon>
        <taxon>Gigasporaceae</taxon>
        <taxon>Scutellospora</taxon>
    </lineage>
</organism>
<dbReference type="Proteomes" id="UP000789860">
    <property type="component" value="Unassembled WGS sequence"/>
</dbReference>
<feature type="non-terminal residue" evidence="1">
    <location>
        <position position="78"/>
    </location>
</feature>
<protein>
    <submittedName>
        <fullName evidence="1">6228_t:CDS:1</fullName>
    </submittedName>
</protein>
<reference evidence="1" key="1">
    <citation type="submission" date="2021-06" db="EMBL/GenBank/DDBJ databases">
        <authorList>
            <person name="Kallberg Y."/>
            <person name="Tangrot J."/>
            <person name="Rosling A."/>
        </authorList>
    </citation>
    <scope>NUCLEOTIDE SEQUENCE</scope>
    <source>
        <strain evidence="1">AU212A</strain>
    </source>
</reference>
<comment type="caution">
    <text evidence="1">The sequence shown here is derived from an EMBL/GenBank/DDBJ whole genome shotgun (WGS) entry which is preliminary data.</text>
</comment>
<name>A0ACA9N7P5_9GLOM</name>
<proteinExistence type="predicted"/>
<accession>A0ACA9N7P5</accession>
<sequence>MQYFLENVERLLQIFSRSSSMRVENSSVSSNVECFTDEELPPSYFEAISQTQNNIRTENNISNSETEQEEISINSNRL</sequence>
<evidence type="ECO:0000313" key="2">
    <source>
        <dbReference type="Proteomes" id="UP000789860"/>
    </source>
</evidence>
<feature type="non-terminal residue" evidence="1">
    <location>
        <position position="1"/>
    </location>
</feature>
<keyword evidence="2" id="KW-1185">Reference proteome</keyword>
<gene>
    <name evidence="1" type="ORF">SCALOS_LOCUS8197</name>
</gene>
<evidence type="ECO:0000313" key="1">
    <source>
        <dbReference type="EMBL" id="CAG8637476.1"/>
    </source>
</evidence>